<name>A0A5J4VTH7_9EUKA</name>
<evidence type="ECO:0000313" key="1">
    <source>
        <dbReference type="EMBL" id="KAA6385974.1"/>
    </source>
</evidence>
<organism evidence="1 2">
    <name type="scientific">Streblomastix strix</name>
    <dbReference type="NCBI Taxonomy" id="222440"/>
    <lineage>
        <taxon>Eukaryota</taxon>
        <taxon>Metamonada</taxon>
        <taxon>Preaxostyla</taxon>
        <taxon>Oxymonadida</taxon>
        <taxon>Streblomastigidae</taxon>
        <taxon>Streblomastix</taxon>
    </lineage>
</organism>
<reference evidence="1 2" key="1">
    <citation type="submission" date="2019-03" db="EMBL/GenBank/DDBJ databases">
        <title>Single cell metagenomics reveals metabolic interactions within the superorganism composed of flagellate Streblomastix strix and complex community of Bacteroidetes bacteria on its surface.</title>
        <authorList>
            <person name="Treitli S.C."/>
            <person name="Kolisko M."/>
            <person name="Husnik F."/>
            <person name="Keeling P."/>
            <person name="Hampl V."/>
        </authorList>
    </citation>
    <scope>NUCLEOTIDE SEQUENCE [LARGE SCALE GENOMIC DNA]</scope>
    <source>
        <strain evidence="1">ST1C</strain>
    </source>
</reference>
<accession>A0A5J4VTH7</accession>
<sequence length="116" mass="13672">MEERAQGVITVLNWPGQVWWIELKEITMREKELDESEKVLEMGQKMSKRNLKVPLERMLVLEVNGGKMEQDYFDLHQKHPDYQEMQLDLQQITGMEVGEGTHAHYQPFASIREGKE</sequence>
<comment type="caution">
    <text evidence="1">The sequence shown here is derived from an EMBL/GenBank/DDBJ whole genome shotgun (WGS) entry which is preliminary data.</text>
</comment>
<proteinExistence type="predicted"/>
<protein>
    <submittedName>
        <fullName evidence="1">Uncharacterized protein</fullName>
    </submittedName>
</protein>
<gene>
    <name evidence="1" type="ORF">EZS28_018500</name>
</gene>
<dbReference type="Proteomes" id="UP000324800">
    <property type="component" value="Unassembled WGS sequence"/>
</dbReference>
<evidence type="ECO:0000313" key="2">
    <source>
        <dbReference type="Proteomes" id="UP000324800"/>
    </source>
</evidence>
<dbReference type="EMBL" id="SNRW01005015">
    <property type="protein sequence ID" value="KAA6385974.1"/>
    <property type="molecule type" value="Genomic_DNA"/>
</dbReference>
<dbReference type="AlphaFoldDB" id="A0A5J4VTH7"/>